<proteinExistence type="predicted"/>
<dbReference type="EMBL" id="JACEHE010000046">
    <property type="protein sequence ID" value="MBA2951460.1"/>
    <property type="molecule type" value="Genomic_DNA"/>
</dbReference>
<gene>
    <name evidence="1" type="ORF">H1D24_38365</name>
</gene>
<dbReference type="RefSeq" id="WP_181662379.1">
    <property type="nucleotide sequence ID" value="NZ_JACEHE010000046.1"/>
</dbReference>
<dbReference type="AlphaFoldDB" id="A0A7W0DUH4"/>
<comment type="caution">
    <text evidence="1">The sequence shown here is derived from an EMBL/GenBank/DDBJ whole genome shotgun (WGS) entry which is preliminary data.</text>
</comment>
<reference evidence="1 2" key="1">
    <citation type="submission" date="2020-07" db="EMBL/GenBank/DDBJ databases">
        <title>Streptomyces isolated from Indian soil.</title>
        <authorList>
            <person name="Mandal S."/>
            <person name="Maiti P.K."/>
        </authorList>
    </citation>
    <scope>NUCLEOTIDE SEQUENCE [LARGE SCALE GENOMIC DNA]</scope>
    <source>
        <strain evidence="1 2">PSKA28</strain>
    </source>
</reference>
<name>A0A7W0DUH4_9ACTN</name>
<organism evidence="1 2">
    <name type="scientific">Streptomyces himalayensis subsp. himalayensis</name>
    <dbReference type="NCBI Taxonomy" id="2756131"/>
    <lineage>
        <taxon>Bacteria</taxon>
        <taxon>Bacillati</taxon>
        <taxon>Actinomycetota</taxon>
        <taxon>Actinomycetes</taxon>
        <taxon>Kitasatosporales</taxon>
        <taxon>Streptomycetaceae</taxon>
        <taxon>Streptomyces</taxon>
        <taxon>Streptomyces himalayensis</taxon>
    </lineage>
</organism>
<evidence type="ECO:0000313" key="1">
    <source>
        <dbReference type="EMBL" id="MBA2951460.1"/>
    </source>
</evidence>
<sequence>MNWLTRHWWSMWWPVRIVECPDGEPVVIEVWQRHCRLCRALDEAEVVLSCASS</sequence>
<accession>A0A7W0DUH4</accession>
<dbReference type="Proteomes" id="UP000545761">
    <property type="component" value="Unassembled WGS sequence"/>
</dbReference>
<evidence type="ECO:0000313" key="2">
    <source>
        <dbReference type="Proteomes" id="UP000545761"/>
    </source>
</evidence>
<protein>
    <submittedName>
        <fullName evidence="1">Uncharacterized protein</fullName>
    </submittedName>
</protein>